<dbReference type="Proteomes" id="UP000294843">
    <property type="component" value="Unassembled WGS sequence"/>
</dbReference>
<gene>
    <name evidence="3" type="ORF">ERX55_06655</name>
</gene>
<dbReference type="PANTHER" id="PTHR32282">
    <property type="entry name" value="BINDING PROTEIN TRANSPEPTIDASE, PUTATIVE-RELATED"/>
    <property type="match status" value="1"/>
</dbReference>
<dbReference type="InterPro" id="IPR001264">
    <property type="entry name" value="Glyco_trans_51"/>
</dbReference>
<dbReference type="Gene3D" id="1.10.3810.10">
    <property type="entry name" value="Biosynthetic peptidoglycan transglycosylase-like"/>
    <property type="match status" value="1"/>
</dbReference>
<dbReference type="PANTHER" id="PTHR32282:SF33">
    <property type="entry name" value="PEPTIDOGLYCAN GLYCOSYLTRANSFERASE"/>
    <property type="match status" value="1"/>
</dbReference>
<dbReference type="NCBIfam" id="NF010008">
    <property type="entry name" value="PRK13481.1"/>
    <property type="match status" value="1"/>
</dbReference>
<dbReference type="AlphaFoldDB" id="A0A4R6BZR0"/>
<keyword evidence="4" id="KW-1185">Reference proteome</keyword>
<feature type="domain" description="Glycosyl transferase family 51" evidence="2">
    <location>
        <begin position="38"/>
        <end position="215"/>
    </location>
</feature>
<dbReference type="InterPro" id="IPR036950">
    <property type="entry name" value="PBP_transglycosylase"/>
</dbReference>
<dbReference type="InterPro" id="IPR050396">
    <property type="entry name" value="Glycosyltr_51/Transpeptidase"/>
</dbReference>
<name>A0A4R6BZR0_9STAP</name>
<reference evidence="3 4" key="1">
    <citation type="submission" date="2019-01" db="EMBL/GenBank/DDBJ databases">
        <title>Draft genome sequences of the type strains of six Macrococcus species.</title>
        <authorList>
            <person name="Mazhar S."/>
            <person name="Altermann E."/>
            <person name="Hill C."/>
            <person name="Mcauliffe O."/>
        </authorList>
    </citation>
    <scope>NUCLEOTIDE SEQUENCE [LARGE SCALE GENOMIC DNA]</scope>
    <source>
        <strain evidence="3 4">ATCC 51825</strain>
    </source>
</reference>
<proteinExistence type="predicted"/>
<dbReference type="GO" id="GO:0008955">
    <property type="term" value="F:peptidoglycan glycosyltransferase activity"/>
    <property type="evidence" value="ECO:0007669"/>
    <property type="project" value="TreeGrafter"/>
</dbReference>
<dbReference type="SUPFAM" id="SSF53955">
    <property type="entry name" value="Lysozyme-like"/>
    <property type="match status" value="1"/>
</dbReference>
<protein>
    <submittedName>
        <fullName evidence="3">Glycosyltransferase</fullName>
    </submittedName>
</protein>
<evidence type="ECO:0000313" key="3">
    <source>
        <dbReference type="EMBL" id="TDM13930.1"/>
    </source>
</evidence>
<evidence type="ECO:0000313" key="4">
    <source>
        <dbReference type="Proteomes" id="UP000294843"/>
    </source>
</evidence>
<dbReference type="Pfam" id="PF00912">
    <property type="entry name" value="Transgly"/>
    <property type="match status" value="1"/>
</dbReference>
<comment type="caution">
    <text evidence="3">The sequence shown here is derived from an EMBL/GenBank/DDBJ whole genome shotgun (WGS) entry which is preliminary data.</text>
</comment>
<evidence type="ECO:0000259" key="2">
    <source>
        <dbReference type="Pfam" id="PF00912"/>
    </source>
</evidence>
<sequence>MKKLGCGLLSVILVCVLVVVGFFYFRISSADMNDIKALQANRYYVPAEDMPEYVPAAFIAVEDKRFYQHDGIDWKGTGRSIGIALKDQSASQGGSTITQQLAKNLYLSSEKTLNRKISEMMIAKRIEDHYSKSEIISAYLTTIYFGNDLYNIEQAANTYFGTTTDASYTGMPQITVLQSAILASTINAPSTYHPDRFQSDTALQERTRTTLDKMHAQELITDAQYQEAMAGIPTTN</sequence>
<dbReference type="EMBL" id="SCWF01000006">
    <property type="protein sequence ID" value="TDM13930.1"/>
    <property type="molecule type" value="Genomic_DNA"/>
</dbReference>
<evidence type="ECO:0000256" key="1">
    <source>
        <dbReference type="ARBA" id="ARBA00022679"/>
    </source>
</evidence>
<dbReference type="InterPro" id="IPR023346">
    <property type="entry name" value="Lysozyme-like_dom_sf"/>
</dbReference>
<dbReference type="OrthoDB" id="9766909at2"/>
<accession>A0A4R6BZR0</accession>
<dbReference type="RefSeq" id="WP_133451791.1">
    <property type="nucleotide sequence ID" value="NZ_SCWF01000006.1"/>
</dbReference>
<keyword evidence="1 3" id="KW-0808">Transferase</keyword>
<organism evidence="3 4">
    <name type="scientific">Macrococcus bovicus</name>
    <dbReference type="NCBI Taxonomy" id="69968"/>
    <lineage>
        <taxon>Bacteria</taxon>
        <taxon>Bacillati</taxon>
        <taxon>Bacillota</taxon>
        <taxon>Bacilli</taxon>
        <taxon>Bacillales</taxon>
        <taxon>Staphylococcaceae</taxon>
        <taxon>Macrococcus</taxon>
    </lineage>
</organism>